<dbReference type="PANTHER" id="PTHR43861">
    <property type="entry name" value="TRANS-ACONITATE 2-METHYLTRANSFERASE-RELATED"/>
    <property type="match status" value="1"/>
</dbReference>
<sequence>MRSDLYPQLYSQEEYYWWHRAKHAAVKQFLFRQSNLRILDIGCGTGKLLQDLSQFGSVWGVDSNAQAIAFCRKRGLKRVYLQELPHIKLKQKFDYITCLDVLEHVADDTAALKNIYSLLNPRGCLILTVPAYPWLFSYWDKILGHYRRYTPFQLKQVLAHAHLKPIKISFLYTFLLPIALLFRTLRQIIFLERKPKSDFIAMPAFLHQLLYKLAIFEQRLLSFTNLPFGLSLFCIARK</sequence>
<gene>
    <name evidence="1" type="ORF">A2784_00120</name>
</gene>
<protein>
    <recommendedName>
        <fullName evidence="3">Methyltransferase type 11 domain-containing protein</fullName>
    </recommendedName>
</protein>
<reference evidence="1 2" key="1">
    <citation type="journal article" date="2016" name="Nat. Commun.">
        <title>Thousands of microbial genomes shed light on interconnected biogeochemical processes in an aquifer system.</title>
        <authorList>
            <person name="Anantharaman K."/>
            <person name="Brown C.T."/>
            <person name="Hug L.A."/>
            <person name="Sharon I."/>
            <person name="Castelle C.J."/>
            <person name="Probst A.J."/>
            <person name="Thomas B.C."/>
            <person name="Singh A."/>
            <person name="Wilkins M.J."/>
            <person name="Karaoz U."/>
            <person name="Brodie E.L."/>
            <person name="Williams K.H."/>
            <person name="Hubbard S.S."/>
            <person name="Banfield J.F."/>
        </authorList>
    </citation>
    <scope>NUCLEOTIDE SEQUENCE [LARGE SCALE GENOMIC DNA]</scope>
</reference>
<evidence type="ECO:0000313" key="2">
    <source>
        <dbReference type="Proteomes" id="UP000177324"/>
    </source>
</evidence>
<dbReference type="InterPro" id="IPR029063">
    <property type="entry name" value="SAM-dependent_MTases_sf"/>
</dbReference>
<evidence type="ECO:0008006" key="3">
    <source>
        <dbReference type="Google" id="ProtNLM"/>
    </source>
</evidence>
<dbReference type="Pfam" id="PF13489">
    <property type="entry name" value="Methyltransf_23"/>
    <property type="match status" value="1"/>
</dbReference>
<dbReference type="Gene3D" id="3.40.50.150">
    <property type="entry name" value="Vaccinia Virus protein VP39"/>
    <property type="match status" value="1"/>
</dbReference>
<name>A0A1G1VUW8_9BACT</name>
<organism evidence="1 2">
    <name type="scientific">Candidatus Chisholmbacteria bacterium RIFCSPHIGHO2_01_FULL_48_12</name>
    <dbReference type="NCBI Taxonomy" id="1797589"/>
    <lineage>
        <taxon>Bacteria</taxon>
        <taxon>Candidatus Chisholmiibacteriota</taxon>
    </lineage>
</organism>
<comment type="caution">
    <text evidence="1">The sequence shown here is derived from an EMBL/GenBank/DDBJ whole genome shotgun (WGS) entry which is preliminary data.</text>
</comment>
<evidence type="ECO:0000313" key="1">
    <source>
        <dbReference type="EMBL" id="OGY19150.1"/>
    </source>
</evidence>
<dbReference type="Proteomes" id="UP000177324">
    <property type="component" value="Unassembled WGS sequence"/>
</dbReference>
<dbReference type="SUPFAM" id="SSF53335">
    <property type="entry name" value="S-adenosyl-L-methionine-dependent methyltransferases"/>
    <property type="match status" value="1"/>
</dbReference>
<proteinExistence type="predicted"/>
<dbReference type="EMBL" id="MHCH01000004">
    <property type="protein sequence ID" value="OGY19150.1"/>
    <property type="molecule type" value="Genomic_DNA"/>
</dbReference>
<accession>A0A1G1VUW8</accession>
<dbReference type="STRING" id="1797589.A2784_00120"/>
<dbReference type="AlphaFoldDB" id="A0A1G1VUW8"/>
<dbReference type="PANTHER" id="PTHR43861:SF6">
    <property type="entry name" value="METHYLTRANSFERASE TYPE 11"/>
    <property type="match status" value="1"/>
</dbReference>
<dbReference type="CDD" id="cd02440">
    <property type="entry name" value="AdoMet_MTases"/>
    <property type="match status" value="1"/>
</dbReference>